<dbReference type="Pfam" id="PF02720">
    <property type="entry name" value="DUF222"/>
    <property type="match status" value="1"/>
</dbReference>
<gene>
    <name evidence="3" type="ORF">SAMN05660662_1940</name>
</gene>
<dbReference type="InterPro" id="IPR003870">
    <property type="entry name" value="DUF222"/>
</dbReference>
<dbReference type="OrthoDB" id="5188087at2"/>
<dbReference type="InterPro" id="IPR003615">
    <property type="entry name" value="HNH_nuc"/>
</dbReference>
<feature type="region of interest" description="Disordered" evidence="1">
    <location>
        <begin position="526"/>
        <end position="562"/>
    </location>
</feature>
<evidence type="ECO:0000256" key="1">
    <source>
        <dbReference type="SAM" id="MobiDB-lite"/>
    </source>
</evidence>
<accession>A0A1G7KLG2</accession>
<dbReference type="STRING" id="1550231.SAMN05660662_1940"/>
<feature type="region of interest" description="Disordered" evidence="1">
    <location>
        <begin position="380"/>
        <end position="400"/>
    </location>
</feature>
<dbReference type="CDD" id="cd00085">
    <property type="entry name" value="HNHc"/>
    <property type="match status" value="1"/>
</dbReference>
<dbReference type="Proteomes" id="UP000199406">
    <property type="component" value="Unassembled WGS sequence"/>
</dbReference>
<dbReference type="EMBL" id="FNBT01000003">
    <property type="protein sequence ID" value="SDF37884.1"/>
    <property type="molecule type" value="Genomic_DNA"/>
</dbReference>
<keyword evidence="4" id="KW-1185">Reference proteome</keyword>
<protein>
    <recommendedName>
        <fullName evidence="2">DUF222 domain-containing protein</fullName>
    </recommendedName>
</protein>
<dbReference type="AlphaFoldDB" id="A0A1G7KLG2"/>
<organism evidence="3 4">
    <name type="scientific">Blastococcus aurantiacus</name>
    <dbReference type="NCBI Taxonomy" id="1550231"/>
    <lineage>
        <taxon>Bacteria</taxon>
        <taxon>Bacillati</taxon>
        <taxon>Actinomycetota</taxon>
        <taxon>Actinomycetes</taxon>
        <taxon>Geodermatophilales</taxon>
        <taxon>Geodermatophilaceae</taxon>
        <taxon>Blastococcus</taxon>
    </lineage>
</organism>
<feature type="domain" description="DUF222" evidence="2">
    <location>
        <begin position="79"/>
        <end position="319"/>
    </location>
</feature>
<evidence type="ECO:0000313" key="4">
    <source>
        <dbReference type="Proteomes" id="UP000199406"/>
    </source>
</evidence>
<dbReference type="RefSeq" id="WP_091765263.1">
    <property type="nucleotide sequence ID" value="NZ_FNBT01000003.1"/>
</dbReference>
<evidence type="ECO:0000313" key="3">
    <source>
        <dbReference type="EMBL" id="SDF37884.1"/>
    </source>
</evidence>
<name>A0A1G7KLG2_9ACTN</name>
<evidence type="ECO:0000259" key="2">
    <source>
        <dbReference type="Pfam" id="PF02720"/>
    </source>
</evidence>
<sequence>MTDAAPSIEAPPAAPAVGWATGPLGAVQAADREIGRQTALRARAVAEFAATRPACADRPAGTPGAMSAERRAARPSVLADVSEWAAQELVVALSITSTAAQNLLERSLTLVHRLPRTLAALESGLIHVGHLWSLLERVAPITDATIRTRVEAEVIDWTAARQVTTPAQLGAKVRRSVLRHDARAAAQRLAAAVRERGITVRADRREGMAVFDSLLTVPEAHALLDVLGQYADVIDGPEDTRTRGQRMADCLLDLVLRPGEQTGPPVQARLTVVAGVRTLAGGDEPGEIGGEPVPAELVRALARALGLLPHPPSEPVASAAAGLEPRPDELPVDSWTDAVCAADERWWAEVEARALRGVWGGEEDPSLQELERWWAMRAAVPDDAPPPPEDGAADDDSTTDTTVATGAWARADRAVDEASALLLELQRASSRAGRAVADAVRADADDEDAWEQSPAGRMTAATGTVEALGLLTDGQRAALADLLDATAGGGLLDRPRIAVVDELTGALLCLTDADGLRRQAACGRRRCRRDPGSCDHGLSGRHSVGPPGLGPPGPGDGYRPGAALDRHLRARDRRCRFPGCRRPVPLSGELDHDRPWPEGPTSAGNLVGYCTGHHRGKHQAPGWRHQLAEDGTLTITTPTGLVATTTPPPY</sequence>
<reference evidence="4" key="1">
    <citation type="submission" date="2016-10" db="EMBL/GenBank/DDBJ databases">
        <authorList>
            <person name="Varghese N."/>
            <person name="Submissions S."/>
        </authorList>
    </citation>
    <scope>NUCLEOTIDE SEQUENCE [LARGE SCALE GENOMIC DNA]</scope>
    <source>
        <strain evidence="4">DSM 44268</strain>
    </source>
</reference>
<proteinExistence type="predicted"/>